<feature type="region of interest" description="Disordered" evidence="4">
    <location>
        <begin position="912"/>
        <end position="931"/>
    </location>
</feature>
<protein>
    <recommendedName>
        <fullName evidence="5">Xylanolytic transcriptional activator regulatory domain-containing protein</fullName>
    </recommendedName>
</protein>
<dbReference type="STRING" id="2060906.A0A0H1BQJ6"/>
<comment type="caution">
    <text evidence="6">The sequence shown here is derived from an EMBL/GenBank/DDBJ whole genome shotgun (WGS) entry which is preliminary data.</text>
</comment>
<evidence type="ECO:0000313" key="7">
    <source>
        <dbReference type="Proteomes" id="UP000053573"/>
    </source>
</evidence>
<evidence type="ECO:0000256" key="2">
    <source>
        <dbReference type="ARBA" id="ARBA00023163"/>
    </source>
</evidence>
<evidence type="ECO:0000313" key="6">
    <source>
        <dbReference type="EMBL" id="KLJ13373.1"/>
    </source>
</evidence>
<feature type="compositionally biased region" description="Low complexity" evidence="4">
    <location>
        <begin position="912"/>
        <end position="928"/>
    </location>
</feature>
<organism evidence="6 7">
    <name type="scientific">Blastomyces silverae</name>
    <dbReference type="NCBI Taxonomy" id="2060906"/>
    <lineage>
        <taxon>Eukaryota</taxon>
        <taxon>Fungi</taxon>
        <taxon>Dikarya</taxon>
        <taxon>Ascomycota</taxon>
        <taxon>Pezizomycotina</taxon>
        <taxon>Eurotiomycetes</taxon>
        <taxon>Eurotiomycetidae</taxon>
        <taxon>Onygenales</taxon>
        <taxon>Ajellomycetaceae</taxon>
        <taxon>Blastomyces</taxon>
    </lineage>
</organism>
<dbReference type="Pfam" id="PF04082">
    <property type="entry name" value="Fungal_trans"/>
    <property type="match status" value="1"/>
</dbReference>
<name>A0A0H1BQJ6_9EURO</name>
<feature type="region of interest" description="Disordered" evidence="4">
    <location>
        <begin position="710"/>
        <end position="729"/>
    </location>
</feature>
<dbReference type="AlphaFoldDB" id="A0A0H1BQJ6"/>
<dbReference type="InterPro" id="IPR001138">
    <property type="entry name" value="Zn2Cys6_DnaBD"/>
</dbReference>
<dbReference type="PANTHER" id="PTHR31668:SF4">
    <property type="entry name" value="TRANSCRIPTIONAL ACTIVATOR PROTEIN DAL81"/>
    <property type="match status" value="1"/>
</dbReference>
<dbReference type="GO" id="GO:0003677">
    <property type="term" value="F:DNA binding"/>
    <property type="evidence" value="ECO:0007669"/>
    <property type="project" value="InterPro"/>
</dbReference>
<dbReference type="CDD" id="cd12148">
    <property type="entry name" value="fungal_TF_MHR"/>
    <property type="match status" value="1"/>
</dbReference>
<keyword evidence="3" id="KW-0539">Nucleus</keyword>
<keyword evidence="1" id="KW-0805">Transcription regulation</keyword>
<dbReference type="EMBL" id="LDEV01000385">
    <property type="protein sequence ID" value="KLJ13373.1"/>
    <property type="molecule type" value="Genomic_DNA"/>
</dbReference>
<evidence type="ECO:0000259" key="5">
    <source>
        <dbReference type="Pfam" id="PF04082"/>
    </source>
</evidence>
<dbReference type="OrthoDB" id="2264294at2759"/>
<dbReference type="GO" id="GO:0008270">
    <property type="term" value="F:zinc ion binding"/>
    <property type="evidence" value="ECO:0007669"/>
    <property type="project" value="InterPro"/>
</dbReference>
<gene>
    <name evidence="6" type="ORF">EMPG_11688</name>
</gene>
<evidence type="ECO:0000256" key="3">
    <source>
        <dbReference type="ARBA" id="ARBA00023242"/>
    </source>
</evidence>
<feature type="domain" description="Xylanolytic transcriptional activator regulatory" evidence="5">
    <location>
        <begin position="238"/>
        <end position="504"/>
    </location>
</feature>
<evidence type="ECO:0000256" key="4">
    <source>
        <dbReference type="SAM" id="MobiDB-lite"/>
    </source>
</evidence>
<feature type="compositionally biased region" description="Gly residues" evidence="4">
    <location>
        <begin position="710"/>
        <end position="724"/>
    </location>
</feature>
<dbReference type="GO" id="GO:0006351">
    <property type="term" value="P:DNA-templated transcription"/>
    <property type="evidence" value="ECO:0007669"/>
    <property type="project" value="InterPro"/>
</dbReference>
<reference evidence="7" key="1">
    <citation type="journal article" date="2015" name="PLoS Genet.">
        <title>The dynamic genome and transcriptome of the human fungal pathogen Blastomyces and close relative Emmonsia.</title>
        <authorList>
            <person name="Munoz J.F."/>
            <person name="Gauthier G.M."/>
            <person name="Desjardins C.A."/>
            <person name="Gallo J.E."/>
            <person name="Holder J."/>
            <person name="Sullivan T.D."/>
            <person name="Marty A.J."/>
            <person name="Carmen J.C."/>
            <person name="Chen Z."/>
            <person name="Ding L."/>
            <person name="Gujja S."/>
            <person name="Magrini V."/>
            <person name="Misas E."/>
            <person name="Mitreva M."/>
            <person name="Priest M."/>
            <person name="Saif S."/>
            <person name="Whiston E.A."/>
            <person name="Young S."/>
            <person name="Zeng Q."/>
            <person name="Goldman W.E."/>
            <person name="Mardis E.R."/>
            <person name="Taylor J.W."/>
            <person name="McEwen J.G."/>
            <person name="Clay O.K."/>
            <person name="Klein B.S."/>
            <person name="Cuomo C.A."/>
        </authorList>
    </citation>
    <scope>NUCLEOTIDE SEQUENCE [LARGE SCALE GENOMIC DNA]</scope>
    <source>
        <strain evidence="7">UAMH 139</strain>
    </source>
</reference>
<sequence length="981" mass="108005">MAKTTTTTTTTTTTITNTTALTATTASAAPTIAGSPTVLSPGPICDACYRRKSRCAMNESIKKCYSCDFHRQDCTFNYGVKAQQVQAQSQLGKRKFQDELGVGPGTDAEEDEGVKRPATEKPLSPFRRASISDSPSHRHPHSLPTATSIGVAPGSPPEASFATSQHIGMTTELEPLLLDFLTLDHNNESPLATSRVRKFADDGTFMRVIDGFHARHELHTISIENIENAVSPFGPVLIDNFFKHANPAFPVIMEDAFRHSYQTRRNLSPVLLAAVYFISLKWLDQGTAGASVRRGSGSGSGMQTLRKPDAARLEMMATRLLNESLARPHISTVQAGLLLSQKSTLNTPTLITQLVTAGYDLGLHQDCSTWKITSWERGLRKRLAWALYVQDKWCALVHGRPSHIFAANWTVKELTADDFTDIHASRNCNDNDNINDRSDPDISSSAGPGALFFRHFVTLTAILSEILDTFYTLQATSEFSAAGPQRTRIILERAKPIQIRLKQWFTCLPDELRMEHHHQYPLNTNTSRGSSSSHYTSADLMSVDSIINTNTNNSNHSNFNGGLHLAYFATEITLHRTIIRSLGPDSADPYLSHICRSAAKTRLISAMDFVNRLRPAHLRSFWPSASRTNFALISSFGILLRATALTREEEEFYRMRLGEYRWTLSVSCKDAEFLAGAIEGLDVGMCLLRNVPPKRGLDEVVADGYGDGYRGGGGGDGNGNGNENGKGLSTATTIPNADDEINNIVADEAELDVDPELEEEMEQLEAMEEMGEGEDIYSFSSGECSEEYPRQSNQGGRPRGKNGNPRYKQGQFRGQHRYHHNDSHLQGADRSGSTGLFPDNVYTNTDKNSNPRYKQGQYRGHHRYHHNDSHLQGADRSGRTGLFPDNAYTNTDAPPMDIPKLQGAREFASRNLNRRGNSNRNPGQRNRNATVHTNTNTNISAAVGDRRSSSLPSAVSGLASPATSMEGERESGREGAGDGHR</sequence>
<keyword evidence="7" id="KW-1185">Reference proteome</keyword>
<feature type="region of interest" description="Disordered" evidence="4">
    <location>
        <begin position="777"/>
        <end position="899"/>
    </location>
</feature>
<keyword evidence="2" id="KW-0804">Transcription</keyword>
<dbReference type="InterPro" id="IPR007219">
    <property type="entry name" value="XnlR_reg_dom"/>
</dbReference>
<feature type="compositionally biased region" description="Polar residues" evidence="4">
    <location>
        <begin position="841"/>
        <end position="852"/>
    </location>
</feature>
<dbReference type="InterPro" id="IPR050797">
    <property type="entry name" value="Carb_Metab_Trans_Reg"/>
</dbReference>
<proteinExistence type="predicted"/>
<accession>A0A0H1BQJ6</accession>
<feature type="compositionally biased region" description="Basic and acidic residues" evidence="4">
    <location>
        <begin position="966"/>
        <end position="981"/>
    </location>
</feature>
<dbReference type="Proteomes" id="UP000053573">
    <property type="component" value="Unassembled WGS sequence"/>
</dbReference>
<evidence type="ECO:0000256" key="1">
    <source>
        <dbReference type="ARBA" id="ARBA00023015"/>
    </source>
</evidence>
<dbReference type="GO" id="GO:0005634">
    <property type="term" value="C:nucleus"/>
    <property type="evidence" value="ECO:0007669"/>
    <property type="project" value="TreeGrafter"/>
</dbReference>
<dbReference type="GO" id="GO:0000981">
    <property type="term" value="F:DNA-binding transcription factor activity, RNA polymerase II-specific"/>
    <property type="evidence" value="ECO:0007669"/>
    <property type="project" value="InterPro"/>
</dbReference>
<dbReference type="PANTHER" id="PTHR31668">
    <property type="entry name" value="GLUCOSE TRANSPORT TRANSCRIPTION REGULATOR RGT1-RELATED-RELATED"/>
    <property type="match status" value="1"/>
</dbReference>
<dbReference type="GO" id="GO:0001080">
    <property type="term" value="P:nitrogen catabolite activation of transcription from RNA polymerase II promoter"/>
    <property type="evidence" value="ECO:0007669"/>
    <property type="project" value="TreeGrafter"/>
</dbReference>
<feature type="region of interest" description="Disordered" evidence="4">
    <location>
        <begin position="938"/>
        <end position="981"/>
    </location>
</feature>
<dbReference type="CDD" id="cd00067">
    <property type="entry name" value="GAL4"/>
    <property type="match status" value="1"/>
</dbReference>
<feature type="region of interest" description="Disordered" evidence="4">
    <location>
        <begin position="90"/>
        <end position="162"/>
    </location>
</feature>